<gene>
    <name evidence="2" type="ORF">PIB30_014649</name>
</gene>
<name>A0ABU6S6M9_9FABA</name>
<evidence type="ECO:0000256" key="1">
    <source>
        <dbReference type="SAM" id="Coils"/>
    </source>
</evidence>
<protein>
    <submittedName>
        <fullName evidence="2">Uncharacterized protein</fullName>
    </submittedName>
</protein>
<keyword evidence="3" id="KW-1185">Reference proteome</keyword>
<keyword evidence="1" id="KW-0175">Coiled coil</keyword>
<evidence type="ECO:0000313" key="3">
    <source>
        <dbReference type="Proteomes" id="UP001341840"/>
    </source>
</evidence>
<dbReference type="Proteomes" id="UP001341840">
    <property type="component" value="Unassembled WGS sequence"/>
</dbReference>
<organism evidence="2 3">
    <name type="scientific">Stylosanthes scabra</name>
    <dbReference type="NCBI Taxonomy" id="79078"/>
    <lineage>
        <taxon>Eukaryota</taxon>
        <taxon>Viridiplantae</taxon>
        <taxon>Streptophyta</taxon>
        <taxon>Embryophyta</taxon>
        <taxon>Tracheophyta</taxon>
        <taxon>Spermatophyta</taxon>
        <taxon>Magnoliopsida</taxon>
        <taxon>eudicotyledons</taxon>
        <taxon>Gunneridae</taxon>
        <taxon>Pentapetalae</taxon>
        <taxon>rosids</taxon>
        <taxon>fabids</taxon>
        <taxon>Fabales</taxon>
        <taxon>Fabaceae</taxon>
        <taxon>Papilionoideae</taxon>
        <taxon>50 kb inversion clade</taxon>
        <taxon>dalbergioids sensu lato</taxon>
        <taxon>Dalbergieae</taxon>
        <taxon>Pterocarpus clade</taxon>
        <taxon>Stylosanthes</taxon>
    </lineage>
</organism>
<dbReference type="EMBL" id="JASCZI010060454">
    <property type="protein sequence ID" value="MED6131937.1"/>
    <property type="molecule type" value="Genomic_DNA"/>
</dbReference>
<sequence length="128" mass="14135">MREGKHGGSSHQAMPLGPVQGSFMSGTPLIPISQQLGAIVAAVQEGPICEEDCKARQGVAFILLEKILSASSYAVNDYNYLIMWRMEQQSIEARNQVVETLTNRIHELEMLNADLNKQLEGVHELLSN</sequence>
<proteinExistence type="predicted"/>
<evidence type="ECO:0000313" key="2">
    <source>
        <dbReference type="EMBL" id="MED6131937.1"/>
    </source>
</evidence>
<feature type="coiled-coil region" evidence="1">
    <location>
        <begin position="98"/>
        <end position="125"/>
    </location>
</feature>
<comment type="caution">
    <text evidence="2">The sequence shown here is derived from an EMBL/GenBank/DDBJ whole genome shotgun (WGS) entry which is preliminary data.</text>
</comment>
<accession>A0ABU6S6M9</accession>
<reference evidence="2 3" key="1">
    <citation type="journal article" date="2023" name="Plants (Basel)">
        <title>Bridging the Gap: Combining Genomics and Transcriptomics Approaches to Understand Stylosanthes scabra, an Orphan Legume from the Brazilian Caatinga.</title>
        <authorList>
            <person name="Ferreira-Neto J.R.C."/>
            <person name="da Silva M.D."/>
            <person name="Binneck E."/>
            <person name="de Melo N.F."/>
            <person name="da Silva R.H."/>
            <person name="de Melo A.L.T.M."/>
            <person name="Pandolfi V."/>
            <person name="Bustamante F.O."/>
            <person name="Brasileiro-Vidal A.C."/>
            <person name="Benko-Iseppon A.M."/>
        </authorList>
    </citation>
    <scope>NUCLEOTIDE SEQUENCE [LARGE SCALE GENOMIC DNA]</scope>
    <source>
        <tissue evidence="2">Leaves</tissue>
    </source>
</reference>